<dbReference type="GO" id="GO:0003677">
    <property type="term" value="F:DNA binding"/>
    <property type="evidence" value="ECO:0007669"/>
    <property type="project" value="InterPro"/>
</dbReference>
<dbReference type="GO" id="GO:0016831">
    <property type="term" value="F:carboxy-lyase activity"/>
    <property type="evidence" value="ECO:0007669"/>
    <property type="project" value="TreeGrafter"/>
</dbReference>
<dbReference type="PANTHER" id="PTHR43374">
    <property type="entry name" value="FLAVIN PRENYLTRANSFERASE"/>
    <property type="match status" value="1"/>
</dbReference>
<feature type="domain" description="Xylanolytic transcriptional activator regulatory" evidence="4">
    <location>
        <begin position="56"/>
        <end position="172"/>
    </location>
</feature>
<dbReference type="GO" id="GO:0006351">
    <property type="term" value="P:DNA-templated transcription"/>
    <property type="evidence" value="ECO:0007669"/>
    <property type="project" value="InterPro"/>
</dbReference>
<name>A0AB74C4T9_ASPFL</name>
<keyword evidence="3" id="KW-0539">Nucleus</keyword>
<evidence type="ECO:0000256" key="3">
    <source>
        <dbReference type="ARBA" id="ARBA00023242"/>
    </source>
</evidence>
<gene>
    <name evidence="5" type="ORF">CA14_001335</name>
</gene>
<comment type="caution">
    <text evidence="5">The sequence shown here is derived from an EMBL/GenBank/DDBJ whole genome shotgun (WGS) entry which is preliminary data.</text>
</comment>
<dbReference type="PANTHER" id="PTHR43374:SF1">
    <property type="entry name" value="FLAVIN PRENYLTRANSFERASE PAD1, MITOCHONDRIAL"/>
    <property type="match status" value="1"/>
</dbReference>
<keyword evidence="1" id="KW-0805">Transcription regulation</keyword>
<evidence type="ECO:0000313" key="6">
    <source>
        <dbReference type="Proteomes" id="UP000275480"/>
    </source>
</evidence>
<dbReference type="Pfam" id="PF04082">
    <property type="entry name" value="Fungal_trans"/>
    <property type="match status" value="1"/>
</dbReference>
<dbReference type="GO" id="GO:0008270">
    <property type="term" value="F:zinc ion binding"/>
    <property type="evidence" value="ECO:0007669"/>
    <property type="project" value="InterPro"/>
</dbReference>
<evidence type="ECO:0000256" key="1">
    <source>
        <dbReference type="ARBA" id="ARBA00023015"/>
    </source>
</evidence>
<dbReference type="CDD" id="cd12148">
    <property type="entry name" value="fungal_TF_MHR"/>
    <property type="match status" value="1"/>
</dbReference>
<keyword evidence="2" id="KW-0804">Transcription</keyword>
<protein>
    <recommendedName>
        <fullName evidence="4">Xylanolytic transcriptional activator regulatory domain-containing protein</fullName>
    </recommendedName>
</protein>
<reference evidence="5 6" key="1">
    <citation type="submission" date="2018-07" db="EMBL/GenBank/DDBJ databases">
        <title>Identification of spontaneous genetic mutation associated with occurrence of a yellow conidial color mutant of Aspergillus flavus.</title>
        <authorList>
            <person name="Chang P.-K."/>
            <person name="Mack B.M."/>
            <person name="Scharfenstein L."/>
            <person name="Gilbert M.K."/>
        </authorList>
    </citation>
    <scope>NUCLEOTIDE SEQUENCE [LARGE SCALE GENOMIC DNA]</scope>
    <source>
        <strain evidence="5 6">CA14</strain>
    </source>
</reference>
<evidence type="ECO:0000256" key="2">
    <source>
        <dbReference type="ARBA" id="ARBA00023163"/>
    </source>
</evidence>
<evidence type="ECO:0000313" key="5">
    <source>
        <dbReference type="EMBL" id="RMZ41275.1"/>
    </source>
</evidence>
<dbReference type="InterPro" id="IPR004507">
    <property type="entry name" value="UbiX-like"/>
</dbReference>
<dbReference type="EMBL" id="QQZZ01000125">
    <property type="protein sequence ID" value="RMZ41275.1"/>
    <property type="molecule type" value="Genomic_DNA"/>
</dbReference>
<dbReference type="Proteomes" id="UP000275480">
    <property type="component" value="Unassembled WGS sequence"/>
</dbReference>
<sequence>MRELQKIDGKVGTDCTTACRGPKFFQFYRQWVYPFNPILVDMGRFELDLFTYLNAYAAVEFESHSKSDKWTIDRSIAHISLLLATLSAGAYYSDLDLPQQSYICHDLARRSFQALRLANFLFRPSLDVVQALLVLDNMFQNNGQSDAAWALLGTTVRLAQTIGLHTERSIAYLPQYMQLKAKTLCMLSLCYDRPPIVFVRSSASLSFTDVIHYLCRLGIEVTTADRDTQETTFYLNILNHLEYVDQRSLPHLTSLQNCKSMHDNLERLELKMHFYLVVAVLTRPALKQSQIQDQLYGILRERAKASIIDASRAFLDFQALSVVPLRTWSMGSLRKFGLSGLLFDKDDLVQFLRALPDTPRSLHLSLLYFLNHGGTWASLLAKMRDMIAKPGCRAAPETGNRKSVYGNGPNPFKGISLYVAIGVGILGGGFDPAYDWLNVRAVNLREGGIRS</sequence>
<accession>A0AB74C4T9</accession>
<proteinExistence type="predicted"/>
<dbReference type="AlphaFoldDB" id="A0AB74C4T9"/>
<organism evidence="5 6">
    <name type="scientific">Aspergillus flavus</name>
    <dbReference type="NCBI Taxonomy" id="5059"/>
    <lineage>
        <taxon>Eukaryota</taxon>
        <taxon>Fungi</taxon>
        <taxon>Dikarya</taxon>
        <taxon>Ascomycota</taxon>
        <taxon>Pezizomycotina</taxon>
        <taxon>Eurotiomycetes</taxon>
        <taxon>Eurotiomycetidae</taxon>
        <taxon>Eurotiales</taxon>
        <taxon>Aspergillaceae</taxon>
        <taxon>Aspergillus</taxon>
        <taxon>Aspergillus subgen. Circumdati</taxon>
    </lineage>
</organism>
<evidence type="ECO:0000259" key="4">
    <source>
        <dbReference type="Pfam" id="PF04082"/>
    </source>
</evidence>
<dbReference type="InterPro" id="IPR007219">
    <property type="entry name" value="XnlR_reg_dom"/>
</dbReference>